<feature type="domain" description="Pirin C-terminal" evidence="1">
    <location>
        <begin position="2"/>
        <end position="31"/>
    </location>
</feature>
<dbReference type="Pfam" id="PF05726">
    <property type="entry name" value="Pirin_C"/>
    <property type="match status" value="1"/>
</dbReference>
<proteinExistence type="predicted"/>
<dbReference type="EMBL" id="PCVY01000058">
    <property type="protein sequence ID" value="PIQ85926.1"/>
    <property type="molecule type" value="Genomic_DNA"/>
</dbReference>
<evidence type="ECO:0000259" key="1">
    <source>
        <dbReference type="Pfam" id="PF05726"/>
    </source>
</evidence>
<dbReference type="Gene3D" id="2.60.120.10">
    <property type="entry name" value="Jelly Rolls"/>
    <property type="match status" value="1"/>
</dbReference>
<comment type="caution">
    <text evidence="2">The sequence shown here is derived from an EMBL/GenBank/DDBJ whole genome shotgun (WGS) entry which is preliminary data.</text>
</comment>
<dbReference type="InterPro" id="IPR011051">
    <property type="entry name" value="RmlC_Cupin_sf"/>
</dbReference>
<dbReference type="AlphaFoldDB" id="A0A2H0LNK5"/>
<gene>
    <name evidence="2" type="ORF">COV74_07090</name>
</gene>
<reference evidence="2 3" key="1">
    <citation type="submission" date="2017-09" db="EMBL/GenBank/DDBJ databases">
        <title>Depth-based differentiation of microbial function through sediment-hosted aquifers and enrichment of novel symbionts in the deep terrestrial subsurface.</title>
        <authorList>
            <person name="Probst A.J."/>
            <person name="Ladd B."/>
            <person name="Jarett J.K."/>
            <person name="Geller-Mcgrath D.E."/>
            <person name="Sieber C.M."/>
            <person name="Emerson J.B."/>
            <person name="Anantharaman K."/>
            <person name="Thomas B.C."/>
            <person name="Malmstrom R."/>
            <person name="Stieglmeier M."/>
            <person name="Klingl A."/>
            <person name="Woyke T."/>
            <person name="Ryan C.M."/>
            <person name="Banfield J.F."/>
        </authorList>
    </citation>
    <scope>NUCLEOTIDE SEQUENCE [LARGE SCALE GENOMIC DNA]</scope>
    <source>
        <strain evidence="2">CG11_big_fil_rev_8_21_14_0_20_45_26</strain>
    </source>
</reference>
<dbReference type="Proteomes" id="UP000230859">
    <property type="component" value="Unassembled WGS sequence"/>
</dbReference>
<sequence>MSEPVVRHGTFVMNTKEEIDQALYELEMGTFTAT</sequence>
<dbReference type="SUPFAM" id="SSF51182">
    <property type="entry name" value="RmlC-like cupins"/>
    <property type="match status" value="1"/>
</dbReference>
<dbReference type="InterPro" id="IPR008778">
    <property type="entry name" value="Pirin_C_dom"/>
</dbReference>
<accession>A0A2H0LNK5</accession>
<evidence type="ECO:0000313" key="2">
    <source>
        <dbReference type="EMBL" id="PIQ85926.1"/>
    </source>
</evidence>
<name>A0A2H0LNK5_9BACT</name>
<protein>
    <recommendedName>
        <fullName evidence="1">Pirin C-terminal domain-containing protein</fullName>
    </recommendedName>
</protein>
<evidence type="ECO:0000313" key="3">
    <source>
        <dbReference type="Proteomes" id="UP000230859"/>
    </source>
</evidence>
<organism evidence="2 3">
    <name type="scientific">Candidatus Abzuiibacterium crystallinum</name>
    <dbReference type="NCBI Taxonomy" id="1974748"/>
    <lineage>
        <taxon>Bacteria</taxon>
        <taxon>Pseudomonadati</taxon>
        <taxon>Candidatus Omnitrophota</taxon>
        <taxon>Candidatus Abzuiibacterium</taxon>
    </lineage>
</organism>
<dbReference type="InterPro" id="IPR014710">
    <property type="entry name" value="RmlC-like_jellyroll"/>
</dbReference>